<protein>
    <recommendedName>
        <fullName evidence="3">Extracellular solute-binding protein</fullName>
    </recommendedName>
</protein>
<name>X0UTB3_9ZZZZ</name>
<keyword evidence="1" id="KW-0732">Signal</keyword>
<evidence type="ECO:0000256" key="1">
    <source>
        <dbReference type="ARBA" id="ARBA00022729"/>
    </source>
</evidence>
<comment type="caution">
    <text evidence="2">The sequence shown here is derived from an EMBL/GenBank/DDBJ whole genome shotgun (WGS) entry which is preliminary data.</text>
</comment>
<evidence type="ECO:0008006" key="3">
    <source>
        <dbReference type="Google" id="ProtNLM"/>
    </source>
</evidence>
<gene>
    <name evidence="2" type="ORF">S01H1_38929</name>
</gene>
<dbReference type="PANTHER" id="PTHR30006">
    <property type="entry name" value="THIAMINE-BINDING PERIPLASMIC PROTEIN-RELATED"/>
    <property type="match status" value="1"/>
</dbReference>
<reference evidence="2" key="1">
    <citation type="journal article" date="2014" name="Front. Microbiol.">
        <title>High frequency of phylogenetically diverse reductive dehalogenase-homologous genes in deep subseafloor sedimentary metagenomes.</title>
        <authorList>
            <person name="Kawai M."/>
            <person name="Futagami T."/>
            <person name="Toyoda A."/>
            <person name="Takaki Y."/>
            <person name="Nishi S."/>
            <person name="Hori S."/>
            <person name="Arai W."/>
            <person name="Tsubouchi T."/>
            <person name="Morono Y."/>
            <person name="Uchiyama I."/>
            <person name="Ito T."/>
            <person name="Fujiyama A."/>
            <person name="Inagaki F."/>
            <person name="Takami H."/>
        </authorList>
    </citation>
    <scope>NUCLEOTIDE SEQUENCE</scope>
    <source>
        <strain evidence="2">Expedition CK06-06</strain>
    </source>
</reference>
<dbReference type="EMBL" id="BARS01024528">
    <property type="protein sequence ID" value="GAG08955.1"/>
    <property type="molecule type" value="Genomic_DNA"/>
</dbReference>
<feature type="non-terminal residue" evidence="2">
    <location>
        <position position="257"/>
    </location>
</feature>
<organism evidence="2">
    <name type="scientific">marine sediment metagenome</name>
    <dbReference type="NCBI Taxonomy" id="412755"/>
    <lineage>
        <taxon>unclassified sequences</taxon>
        <taxon>metagenomes</taxon>
        <taxon>ecological metagenomes</taxon>
    </lineage>
</organism>
<dbReference type="SUPFAM" id="SSF53850">
    <property type="entry name" value="Periplasmic binding protein-like II"/>
    <property type="match status" value="1"/>
</dbReference>
<dbReference type="Pfam" id="PF13343">
    <property type="entry name" value="SBP_bac_6"/>
    <property type="match status" value="1"/>
</dbReference>
<dbReference type="Gene3D" id="3.40.190.10">
    <property type="entry name" value="Periplasmic binding protein-like II"/>
    <property type="match status" value="1"/>
</dbReference>
<accession>X0UTB3</accession>
<evidence type="ECO:0000313" key="2">
    <source>
        <dbReference type="EMBL" id="GAG08955.1"/>
    </source>
</evidence>
<dbReference type="AlphaFoldDB" id="X0UTB3"/>
<dbReference type="PANTHER" id="PTHR30006:SF24">
    <property type="entry name" value="SLL0237 PROTEIN"/>
    <property type="match status" value="1"/>
</dbReference>
<proteinExistence type="predicted"/>
<sequence length="257" mass="27999">MTKSQWRKTEVKKKEIFILCMLLTTTLAMSGVVGTVQANPDVDLVVITPHWEGIRKEYEAAFKAYYLDTFGDVVNIQWLDVGGTSDVTKYVDSAFSATPESIGIDIFWGGGIDPFIAAKEKGQLQAYEVSEAVLSKIPETIAGVSMYDPDYTWYGSALSGFGIVYNKALLELEGLPVPETWEDLTDPQLKGWVGSADPRHSGSTHMMYEIILQAYGWEEGVKLATLMGANIKTFPSSSSAVPKSVGSGDVAYGLAID</sequence>